<proteinExistence type="predicted"/>
<keyword evidence="1" id="KW-0472">Membrane</keyword>
<dbReference type="Proteomes" id="UP000383971">
    <property type="component" value="Unassembled WGS sequence"/>
</dbReference>
<keyword evidence="1" id="KW-0812">Transmembrane</keyword>
<organism evidence="3 4">
    <name type="scientific">Pandoraea communis</name>
    <dbReference type="NCBI Taxonomy" id="2508297"/>
    <lineage>
        <taxon>Bacteria</taxon>
        <taxon>Pseudomonadati</taxon>
        <taxon>Pseudomonadota</taxon>
        <taxon>Betaproteobacteria</taxon>
        <taxon>Burkholderiales</taxon>
        <taxon>Burkholderiaceae</taxon>
        <taxon>Pandoraea</taxon>
    </lineage>
</organism>
<keyword evidence="4" id="KW-1185">Reference proteome</keyword>
<dbReference type="PANTHER" id="PTHR31528">
    <property type="entry name" value="4-AMINO-5-HYDROXYMETHYL-2-METHYLPYRIMIDINE PHOSPHATE SYNTHASE THI11-RELATED"/>
    <property type="match status" value="1"/>
</dbReference>
<evidence type="ECO:0000313" key="4">
    <source>
        <dbReference type="Proteomes" id="UP000383971"/>
    </source>
</evidence>
<feature type="transmembrane region" description="Helical" evidence="1">
    <location>
        <begin position="28"/>
        <end position="46"/>
    </location>
</feature>
<dbReference type="InterPro" id="IPR015168">
    <property type="entry name" value="SsuA/THI5"/>
</dbReference>
<feature type="domain" description="SsuA/THI5-like" evidence="2">
    <location>
        <begin position="71"/>
        <end position="285"/>
    </location>
</feature>
<evidence type="ECO:0000256" key="1">
    <source>
        <dbReference type="SAM" id="Phobius"/>
    </source>
</evidence>
<gene>
    <name evidence="3" type="ORF">PCO31111_04974</name>
</gene>
<reference evidence="3 4" key="1">
    <citation type="submission" date="2019-08" db="EMBL/GenBank/DDBJ databases">
        <authorList>
            <person name="Peeters C."/>
        </authorList>
    </citation>
    <scope>NUCLEOTIDE SEQUENCE [LARGE SCALE GENOMIC DNA]</scope>
    <source>
        <strain evidence="3 4">LMG 31111</strain>
    </source>
</reference>
<name>A0A5E4Z339_9BURK</name>
<accession>A0A5E4Z339</accession>
<dbReference type="SUPFAM" id="SSF53850">
    <property type="entry name" value="Periplasmic binding protein-like II"/>
    <property type="match status" value="1"/>
</dbReference>
<sequence length="368" mass="39679">MRTILKHGKNHYLNRGLHPRRIDVLPSLMFKMIAAIFTATLIYFGLLGQAAGQPATTVKLSLNAPFDGSNAAFFLAQEKGYFAAEGLTVVMDPSGGSGEAVTRIGSGAYDFGFADVNVLLDFAARNPASAGKAVYMLYYRSPLAIASFAKTGVNKPGDLAGKKIGGALTDGAFKLFPAYAQVTGVPVGSVKWEYGDLRLREAMLLKGDVDAILGFDSTMYFNLTRQGIKPTDIKLLYYSDAGLDLYGNAILASKKMLDTRPDLVRHFVAASAKGWRDAIADPAAAIAALKKYAPMTDETLELAKLRWIISHQMETAESKADGLGGVREPRFQKSVVLLTKAFELPMEVPPGNVFTNTFLPGAAVRRLP</sequence>
<dbReference type="EMBL" id="CABPSE010000028">
    <property type="protein sequence ID" value="VVE54553.1"/>
    <property type="molecule type" value="Genomic_DNA"/>
</dbReference>
<protein>
    <submittedName>
        <fullName evidence="3">Putative periplasmic-binding protein</fullName>
    </submittedName>
</protein>
<keyword evidence="1" id="KW-1133">Transmembrane helix</keyword>
<dbReference type="InterPro" id="IPR027939">
    <property type="entry name" value="NMT1/THI5"/>
</dbReference>
<evidence type="ECO:0000259" key="2">
    <source>
        <dbReference type="Pfam" id="PF09084"/>
    </source>
</evidence>
<evidence type="ECO:0000313" key="3">
    <source>
        <dbReference type="EMBL" id="VVE54553.1"/>
    </source>
</evidence>
<dbReference type="Gene3D" id="3.40.190.10">
    <property type="entry name" value="Periplasmic binding protein-like II"/>
    <property type="match status" value="2"/>
</dbReference>
<dbReference type="RefSeq" id="WP_150587196.1">
    <property type="nucleotide sequence ID" value="NZ_CABPSE010000028.1"/>
</dbReference>
<dbReference type="GO" id="GO:0009228">
    <property type="term" value="P:thiamine biosynthetic process"/>
    <property type="evidence" value="ECO:0007669"/>
    <property type="project" value="InterPro"/>
</dbReference>
<dbReference type="AlphaFoldDB" id="A0A5E4Z339"/>
<dbReference type="PANTHER" id="PTHR31528:SF15">
    <property type="entry name" value="RIBOFLAVIN-BINDING PROTEIN RIBY"/>
    <property type="match status" value="1"/>
</dbReference>
<dbReference type="Pfam" id="PF09084">
    <property type="entry name" value="NMT1"/>
    <property type="match status" value="1"/>
</dbReference>